<protein>
    <submittedName>
        <fullName evidence="6">LLM class flavin-dependent oxidoreductase</fullName>
    </submittedName>
</protein>
<evidence type="ECO:0000256" key="3">
    <source>
        <dbReference type="ARBA" id="ARBA00023002"/>
    </source>
</evidence>
<keyword evidence="7" id="KW-1185">Reference proteome</keyword>
<keyword evidence="2" id="KW-0288">FMN</keyword>
<dbReference type="RefSeq" id="WP_308474682.1">
    <property type="nucleotide sequence ID" value="NZ_OY726394.1"/>
</dbReference>
<evidence type="ECO:0000256" key="2">
    <source>
        <dbReference type="ARBA" id="ARBA00022643"/>
    </source>
</evidence>
<evidence type="ECO:0000313" key="6">
    <source>
        <dbReference type="EMBL" id="CAJ1492966.1"/>
    </source>
</evidence>
<dbReference type="InterPro" id="IPR036661">
    <property type="entry name" value="Luciferase-like_sf"/>
</dbReference>
<name>A0ABN9MQ97_9MYCO</name>
<keyword evidence="4" id="KW-0503">Monooxygenase</keyword>
<evidence type="ECO:0000256" key="4">
    <source>
        <dbReference type="ARBA" id="ARBA00023033"/>
    </source>
</evidence>
<feature type="domain" description="Luciferase-like" evidence="5">
    <location>
        <begin position="13"/>
        <end position="194"/>
    </location>
</feature>
<organism evidence="6 7">
    <name type="scientific">[Mycobacterium] kokjensenii</name>
    <dbReference type="NCBI Taxonomy" id="3064287"/>
    <lineage>
        <taxon>Bacteria</taxon>
        <taxon>Bacillati</taxon>
        <taxon>Actinomycetota</taxon>
        <taxon>Actinomycetes</taxon>
        <taxon>Mycobacteriales</taxon>
        <taxon>Mycobacteriaceae</taxon>
        <taxon>Mycolicibacter</taxon>
    </lineage>
</organism>
<proteinExistence type="predicted"/>
<keyword evidence="1" id="KW-0285">Flavoprotein</keyword>
<dbReference type="InterPro" id="IPR050172">
    <property type="entry name" value="SsuD_RutA_monooxygenase"/>
</dbReference>
<accession>A0ABN9MQ97</accession>
<evidence type="ECO:0000313" key="7">
    <source>
        <dbReference type="Proteomes" id="UP001190336"/>
    </source>
</evidence>
<dbReference type="PANTHER" id="PTHR42847:SF4">
    <property type="entry name" value="ALKANESULFONATE MONOOXYGENASE-RELATED"/>
    <property type="match status" value="1"/>
</dbReference>
<evidence type="ECO:0000259" key="5">
    <source>
        <dbReference type="Pfam" id="PF00296"/>
    </source>
</evidence>
<dbReference type="Proteomes" id="UP001190336">
    <property type="component" value="Chromosome"/>
</dbReference>
<gene>
    <name evidence="6" type="ORF">MU0083_000027</name>
</gene>
<sequence length="283" mass="30607">MTEWFLYLPQSRIGLDDLVSRVQVAEASGFDGVAFLDHLDTPMAPTAPLWEAMTIATWVAAHTERIKVGHVVLCDAFRHPSVLAKQATTLAEASGGRFELGLGSGSMPDELAKYDISTATARERVDALGQTLDALGEFWSTDGQRAQAPAPSQPIPLVLGGVGPRMLDLVRRHADWWNLPCTHLDRFAELLPAIGNARPSIQQMVGFARRDQDLATVSETAQRRFGHLGTGLKCGEATELIDHFGAFEAAGAQRFYVWFADFAPPESIAEFGETVIGAGSSTS</sequence>
<dbReference type="Gene3D" id="3.20.20.30">
    <property type="entry name" value="Luciferase-like domain"/>
    <property type="match status" value="1"/>
</dbReference>
<dbReference type="InterPro" id="IPR011251">
    <property type="entry name" value="Luciferase-like_dom"/>
</dbReference>
<reference evidence="6 7" key="1">
    <citation type="submission" date="2023-08" db="EMBL/GenBank/DDBJ databases">
        <authorList>
            <person name="Folkvardsen B D."/>
            <person name="Norman A."/>
        </authorList>
    </citation>
    <scope>NUCLEOTIDE SEQUENCE [LARGE SCALE GENOMIC DNA]</scope>
    <source>
        <strain evidence="6 7">Mu0083</strain>
    </source>
</reference>
<keyword evidence="3" id="KW-0560">Oxidoreductase</keyword>
<dbReference type="EMBL" id="OY726394">
    <property type="protein sequence ID" value="CAJ1492966.1"/>
    <property type="molecule type" value="Genomic_DNA"/>
</dbReference>
<dbReference type="Pfam" id="PF00296">
    <property type="entry name" value="Bac_luciferase"/>
    <property type="match status" value="1"/>
</dbReference>
<dbReference type="SUPFAM" id="SSF51679">
    <property type="entry name" value="Bacterial luciferase-like"/>
    <property type="match status" value="1"/>
</dbReference>
<dbReference type="PANTHER" id="PTHR42847">
    <property type="entry name" value="ALKANESULFONATE MONOOXYGENASE"/>
    <property type="match status" value="1"/>
</dbReference>
<evidence type="ECO:0000256" key="1">
    <source>
        <dbReference type="ARBA" id="ARBA00022630"/>
    </source>
</evidence>